<evidence type="ECO:0000256" key="5">
    <source>
        <dbReference type="ARBA" id="ARBA00022842"/>
    </source>
</evidence>
<protein>
    <recommendedName>
        <fullName evidence="12">Integrase catalytic domain-containing protein</fullName>
    </recommendedName>
</protein>
<keyword evidence="8" id="KW-0808">Transferase</keyword>
<keyword evidence="8" id="KW-0239">DNA-directed DNA polymerase</keyword>
<evidence type="ECO:0000256" key="6">
    <source>
        <dbReference type="ARBA" id="ARBA00022908"/>
    </source>
</evidence>
<keyword evidence="3" id="KW-0255">Endonuclease</keyword>
<keyword evidence="2" id="KW-0479">Metal-binding</keyword>
<keyword evidence="4" id="KW-0378">Hydrolase</keyword>
<evidence type="ECO:0000256" key="3">
    <source>
        <dbReference type="ARBA" id="ARBA00022759"/>
    </source>
</evidence>
<evidence type="ECO:0000256" key="11">
    <source>
        <dbReference type="SAM" id="MobiDB-lite"/>
    </source>
</evidence>
<keyword evidence="10" id="KW-0175">Coiled coil</keyword>
<name>A0ABD2XQU3_9HYME</name>
<dbReference type="GO" id="GO:0003964">
    <property type="term" value="F:RNA-directed DNA polymerase activity"/>
    <property type="evidence" value="ECO:0007669"/>
    <property type="project" value="UniProtKB-KW"/>
</dbReference>
<feature type="domain" description="Integrase catalytic" evidence="12">
    <location>
        <begin position="213"/>
        <end position="382"/>
    </location>
</feature>
<evidence type="ECO:0000256" key="9">
    <source>
        <dbReference type="ARBA" id="ARBA00023172"/>
    </source>
</evidence>
<keyword evidence="14" id="KW-1185">Reference proteome</keyword>
<dbReference type="GO" id="GO:0016787">
    <property type="term" value="F:hydrolase activity"/>
    <property type="evidence" value="ECO:0007669"/>
    <property type="project" value="UniProtKB-KW"/>
</dbReference>
<gene>
    <name evidence="13" type="ORF">TKK_000364</name>
</gene>
<keyword evidence="9" id="KW-0233">DNA recombination</keyword>
<dbReference type="Proteomes" id="UP001627154">
    <property type="component" value="Unassembled WGS sequence"/>
</dbReference>
<keyword evidence="5" id="KW-0460">Magnesium</keyword>
<evidence type="ECO:0000256" key="8">
    <source>
        <dbReference type="ARBA" id="ARBA00022932"/>
    </source>
</evidence>
<dbReference type="PANTHER" id="PTHR42648:SF11">
    <property type="entry name" value="TRANSPOSON TY4-P GAG-POL POLYPROTEIN"/>
    <property type="match status" value="1"/>
</dbReference>
<dbReference type="PROSITE" id="PS50994">
    <property type="entry name" value="INTEGRASE"/>
    <property type="match status" value="1"/>
</dbReference>
<proteinExistence type="predicted"/>
<comment type="caution">
    <text evidence="13">The sequence shown here is derived from an EMBL/GenBank/DDBJ whole genome shotgun (WGS) entry which is preliminary data.</text>
</comment>
<evidence type="ECO:0000256" key="10">
    <source>
        <dbReference type="SAM" id="Coils"/>
    </source>
</evidence>
<reference evidence="13 14" key="1">
    <citation type="journal article" date="2024" name="bioRxiv">
        <title>A reference genome for Trichogramma kaykai: A tiny desert-dwelling parasitoid wasp with competing sex-ratio distorters.</title>
        <authorList>
            <person name="Culotta J."/>
            <person name="Lindsey A.R."/>
        </authorList>
    </citation>
    <scope>NUCLEOTIDE SEQUENCE [LARGE SCALE GENOMIC DNA]</scope>
    <source>
        <strain evidence="13 14">KSX58</strain>
    </source>
</reference>
<keyword evidence="8" id="KW-0548">Nucleotidyltransferase</keyword>
<dbReference type="GO" id="GO:0006310">
    <property type="term" value="P:DNA recombination"/>
    <property type="evidence" value="ECO:0007669"/>
    <property type="project" value="UniProtKB-KW"/>
</dbReference>
<evidence type="ECO:0000259" key="12">
    <source>
        <dbReference type="PROSITE" id="PS50994"/>
    </source>
</evidence>
<dbReference type="GO" id="GO:0003887">
    <property type="term" value="F:DNA-directed DNA polymerase activity"/>
    <property type="evidence" value="ECO:0007669"/>
    <property type="project" value="UniProtKB-KW"/>
</dbReference>
<dbReference type="InterPro" id="IPR001584">
    <property type="entry name" value="Integrase_cat-core"/>
</dbReference>
<dbReference type="EMBL" id="JBJJXI010000003">
    <property type="protein sequence ID" value="KAL3407692.1"/>
    <property type="molecule type" value="Genomic_DNA"/>
</dbReference>
<dbReference type="PANTHER" id="PTHR42648">
    <property type="entry name" value="TRANSPOSASE, PUTATIVE-RELATED"/>
    <property type="match status" value="1"/>
</dbReference>
<accession>A0ABD2XQU3</accession>
<dbReference type="InterPro" id="IPR039537">
    <property type="entry name" value="Retrotran_Ty1/copia-like"/>
</dbReference>
<feature type="coiled-coil region" evidence="10">
    <location>
        <begin position="52"/>
        <end position="125"/>
    </location>
</feature>
<keyword evidence="1" id="KW-0540">Nuclease</keyword>
<evidence type="ECO:0000256" key="4">
    <source>
        <dbReference type="ARBA" id="ARBA00022801"/>
    </source>
</evidence>
<dbReference type="AlphaFoldDB" id="A0ABD2XQU3"/>
<dbReference type="InterPro" id="IPR012337">
    <property type="entry name" value="RNaseH-like_sf"/>
</dbReference>
<evidence type="ECO:0000313" key="14">
    <source>
        <dbReference type="Proteomes" id="UP001627154"/>
    </source>
</evidence>
<evidence type="ECO:0000256" key="7">
    <source>
        <dbReference type="ARBA" id="ARBA00022918"/>
    </source>
</evidence>
<dbReference type="InterPro" id="IPR036397">
    <property type="entry name" value="RNaseH_sf"/>
</dbReference>
<dbReference type="SUPFAM" id="SSF53098">
    <property type="entry name" value="Ribonuclease H-like"/>
    <property type="match status" value="1"/>
</dbReference>
<dbReference type="GO" id="GO:0004519">
    <property type="term" value="F:endonuclease activity"/>
    <property type="evidence" value="ECO:0007669"/>
    <property type="project" value="UniProtKB-KW"/>
</dbReference>
<evidence type="ECO:0000256" key="1">
    <source>
        <dbReference type="ARBA" id="ARBA00022722"/>
    </source>
</evidence>
<organism evidence="13 14">
    <name type="scientific">Trichogramma kaykai</name>
    <dbReference type="NCBI Taxonomy" id="54128"/>
    <lineage>
        <taxon>Eukaryota</taxon>
        <taxon>Metazoa</taxon>
        <taxon>Ecdysozoa</taxon>
        <taxon>Arthropoda</taxon>
        <taxon>Hexapoda</taxon>
        <taxon>Insecta</taxon>
        <taxon>Pterygota</taxon>
        <taxon>Neoptera</taxon>
        <taxon>Endopterygota</taxon>
        <taxon>Hymenoptera</taxon>
        <taxon>Apocrita</taxon>
        <taxon>Proctotrupomorpha</taxon>
        <taxon>Chalcidoidea</taxon>
        <taxon>Trichogrammatidae</taxon>
        <taxon>Trichogramma</taxon>
    </lineage>
</organism>
<keyword evidence="6" id="KW-0229">DNA integration</keyword>
<evidence type="ECO:0000256" key="2">
    <source>
        <dbReference type="ARBA" id="ARBA00022723"/>
    </source>
</evidence>
<dbReference type="GO" id="GO:0046872">
    <property type="term" value="F:metal ion binding"/>
    <property type="evidence" value="ECO:0007669"/>
    <property type="project" value="UniProtKB-KW"/>
</dbReference>
<dbReference type="GO" id="GO:0015074">
    <property type="term" value="P:DNA integration"/>
    <property type="evidence" value="ECO:0007669"/>
    <property type="project" value="UniProtKB-KW"/>
</dbReference>
<evidence type="ECO:0000313" key="13">
    <source>
        <dbReference type="EMBL" id="KAL3407692.1"/>
    </source>
</evidence>
<keyword evidence="7" id="KW-0695">RNA-directed DNA polymerase</keyword>
<feature type="region of interest" description="Disordered" evidence="11">
    <location>
        <begin position="1"/>
        <end position="43"/>
    </location>
</feature>
<sequence length="447" mass="51785">MDTERSDDQLQQQHQVIDPAASMIGLPTSSDPPKSGGQPKLDEQPKELTDMIDTLNARLTALEIENEQARKKIDNSENNASVARELVNHMFDKFTAFQEQMLDKLDTLNARCTKLERENSEVSRRDELTLCDLLYVIDPVNGKGKNLSEEQLEKNKIRVRDLIINRIDISYYSKVSHLRDPVELLGKVREHKRNETAITPSVLRKRLYRIRKRASRLLEIIHADVMGPISPVSHPKRYRFISVYVDDFSRLAITYPMKNKSDSSECLDSFLISARNLLGRDEKFCYLRCDQGTEFPCSKTRFVLEKYGAELQLASPDTPEHNGTAERFNQTIQRKVRSFMFDSCFPANMWDLAVNAATFVYNRTPHSSNEMIAPLQKFNPDCKLNLNQIKRFGCLAYMKVQRHQGTKFSQIGKRHIFLYEITVKNYSQQYDSLEMIRIIVSNMTLWK</sequence>
<dbReference type="Gene3D" id="3.30.420.10">
    <property type="entry name" value="Ribonuclease H-like superfamily/Ribonuclease H"/>
    <property type="match status" value="1"/>
</dbReference>